<dbReference type="PROSITE" id="PS51826">
    <property type="entry name" value="PSBD"/>
    <property type="match status" value="1"/>
</dbReference>
<evidence type="ECO:0000256" key="4">
    <source>
        <dbReference type="ARBA" id="ARBA00022823"/>
    </source>
</evidence>
<dbReference type="Gene3D" id="2.40.50.100">
    <property type="match status" value="1"/>
</dbReference>
<dbReference type="InterPro" id="IPR000089">
    <property type="entry name" value="Biotin_lipoyl"/>
</dbReference>
<dbReference type="GO" id="GO:0016407">
    <property type="term" value="F:acetyltransferase activity"/>
    <property type="evidence" value="ECO:0007669"/>
    <property type="project" value="TreeGrafter"/>
</dbReference>
<comment type="caution">
    <text evidence="10">The sequence shown here is derived from an EMBL/GenBank/DDBJ whole genome shotgun (WGS) entry which is preliminary data.</text>
</comment>
<gene>
    <name evidence="10" type="ORF">F4Y42_10495</name>
</gene>
<keyword evidence="4 6" id="KW-0450">Lipoyl</keyword>
<evidence type="ECO:0000256" key="7">
    <source>
        <dbReference type="SAM" id="MobiDB-lite"/>
    </source>
</evidence>
<dbReference type="InterPro" id="IPR003016">
    <property type="entry name" value="2-oxoA_DH_lipoyl-BS"/>
</dbReference>
<dbReference type="InterPro" id="IPR011053">
    <property type="entry name" value="Single_hybrid_motif"/>
</dbReference>
<evidence type="ECO:0000256" key="2">
    <source>
        <dbReference type="ARBA" id="ARBA00007317"/>
    </source>
</evidence>
<feature type="domain" description="Lipoyl-binding" evidence="8">
    <location>
        <begin position="2"/>
        <end position="77"/>
    </location>
</feature>
<feature type="region of interest" description="Disordered" evidence="7">
    <location>
        <begin position="241"/>
        <end position="286"/>
    </location>
</feature>
<dbReference type="EMBL" id="VXRG01000089">
    <property type="protein sequence ID" value="MXY93862.1"/>
    <property type="molecule type" value="Genomic_DNA"/>
</dbReference>
<dbReference type="InterPro" id="IPR001078">
    <property type="entry name" value="2-oxoacid_DH_actylTfrase"/>
</dbReference>
<sequence length="523" mass="54949">MATEVTLPDLGEEVEDVTISRWLVKEGQVVNAGDPLLEIATDKVDTEVPAPASGTLLSIRFGEGEIVELDAVIAVIGEATEESPPVSAPSDSAPAVTGADQAAAADSGASLSGTRSGSGQDSRREDLSATPVAKRIASEAGISLAAIPGREGEQISKSDVEAYLRERTDAGRPEPDAGTEDGTDRQEEFSSADDSVASLELRRLAATYDIDLREASAGRPVGALTRHELIEYAREHKGLSHLTAATVENAPKQPAARDRDRAPAPDQAAGGDTSPGQAASDETLIPHSRMRQVIARNMVRSAFTAPHVTTVHSVDMGAVTGHYQAQKTEFARQGVRLTLTAYIVAAVVKGLKAVPAANAEWTDEGLKLKHVYNIGMAVALPADETGVGGLIVPVIRDAGDMNLLGIARQVADLAARARENKLTPSETQGGTFTLTNYGTSGSLFQTPVILQPQVAILGTGAIEKRPVVASSSKPYEASIDDHLAFRPMMDLALSYDHRVLDGASADAFCGAVKSEIEEWPQAT</sequence>
<dbReference type="InterPro" id="IPR023213">
    <property type="entry name" value="CAT-like_dom_sf"/>
</dbReference>
<organism evidence="10">
    <name type="scientific">Caldilineaceae bacterium SB0664_bin_27</name>
    <dbReference type="NCBI Taxonomy" id="2605260"/>
    <lineage>
        <taxon>Bacteria</taxon>
        <taxon>Bacillati</taxon>
        <taxon>Chloroflexota</taxon>
        <taxon>Caldilineae</taxon>
        <taxon>Caldilineales</taxon>
        <taxon>Caldilineaceae</taxon>
    </lineage>
</organism>
<feature type="region of interest" description="Disordered" evidence="7">
    <location>
        <begin position="166"/>
        <end position="194"/>
    </location>
</feature>
<dbReference type="GO" id="GO:0005737">
    <property type="term" value="C:cytoplasm"/>
    <property type="evidence" value="ECO:0007669"/>
    <property type="project" value="TreeGrafter"/>
</dbReference>
<feature type="compositionally biased region" description="Low complexity" evidence="7">
    <location>
        <begin position="83"/>
        <end position="113"/>
    </location>
</feature>
<comment type="similarity">
    <text evidence="2 6">Belongs to the 2-oxoacid dehydrogenase family.</text>
</comment>
<dbReference type="GO" id="GO:0031405">
    <property type="term" value="F:lipoic acid binding"/>
    <property type="evidence" value="ECO:0007669"/>
    <property type="project" value="TreeGrafter"/>
</dbReference>
<evidence type="ECO:0000313" key="10">
    <source>
        <dbReference type="EMBL" id="MXY93862.1"/>
    </source>
</evidence>
<dbReference type="CDD" id="cd06849">
    <property type="entry name" value="lipoyl_domain"/>
    <property type="match status" value="1"/>
</dbReference>
<evidence type="ECO:0000256" key="1">
    <source>
        <dbReference type="ARBA" id="ARBA00001938"/>
    </source>
</evidence>
<accession>A0A6B0YVT6</accession>
<dbReference type="PANTHER" id="PTHR43178">
    <property type="entry name" value="DIHYDROLIPOAMIDE ACETYLTRANSFERASE COMPONENT OF PYRUVATE DEHYDROGENASE COMPLEX"/>
    <property type="match status" value="1"/>
</dbReference>
<dbReference type="Pfam" id="PF00198">
    <property type="entry name" value="2-oxoacid_dh"/>
    <property type="match status" value="1"/>
</dbReference>
<feature type="domain" description="Peripheral subunit-binding (PSBD)" evidence="9">
    <location>
        <begin position="128"/>
        <end position="164"/>
    </location>
</feature>
<feature type="compositionally biased region" description="Basic and acidic residues" evidence="7">
    <location>
        <begin position="166"/>
        <end position="175"/>
    </location>
</feature>
<evidence type="ECO:0000256" key="5">
    <source>
        <dbReference type="ARBA" id="ARBA00023315"/>
    </source>
</evidence>
<dbReference type="InterPro" id="IPR036625">
    <property type="entry name" value="E3-bd_dom_sf"/>
</dbReference>
<dbReference type="PANTHER" id="PTHR43178:SF5">
    <property type="entry name" value="LIPOAMIDE ACYLTRANSFERASE COMPONENT OF BRANCHED-CHAIN ALPHA-KETO ACID DEHYDROGENASE COMPLEX, MITOCHONDRIAL"/>
    <property type="match status" value="1"/>
</dbReference>
<keyword evidence="5 6" id="KW-0012">Acyltransferase</keyword>
<reference evidence="10" key="1">
    <citation type="submission" date="2019-09" db="EMBL/GenBank/DDBJ databases">
        <title>Characterisation of the sponge microbiome using genome-centric metagenomics.</title>
        <authorList>
            <person name="Engelberts J.P."/>
            <person name="Robbins S.J."/>
            <person name="De Goeij J.M."/>
            <person name="Aranda M."/>
            <person name="Bell S.C."/>
            <person name="Webster N.S."/>
        </authorList>
    </citation>
    <scope>NUCLEOTIDE SEQUENCE</scope>
    <source>
        <strain evidence="10">SB0664_bin_27</strain>
    </source>
</reference>
<proteinExistence type="inferred from homology"/>
<evidence type="ECO:0000256" key="3">
    <source>
        <dbReference type="ARBA" id="ARBA00022679"/>
    </source>
</evidence>
<dbReference type="SUPFAM" id="SSF52777">
    <property type="entry name" value="CoA-dependent acyltransferases"/>
    <property type="match status" value="1"/>
</dbReference>
<dbReference type="InterPro" id="IPR004167">
    <property type="entry name" value="PSBD"/>
</dbReference>
<feature type="region of interest" description="Disordered" evidence="7">
    <location>
        <begin position="80"/>
        <end position="131"/>
    </location>
</feature>
<name>A0A6B0YVT6_9CHLR</name>
<evidence type="ECO:0000256" key="6">
    <source>
        <dbReference type="RuleBase" id="RU003423"/>
    </source>
</evidence>
<dbReference type="AlphaFoldDB" id="A0A6B0YVT6"/>
<dbReference type="EC" id="2.3.1.-" evidence="6"/>
<keyword evidence="3 6" id="KW-0808">Transferase</keyword>
<evidence type="ECO:0000259" key="8">
    <source>
        <dbReference type="PROSITE" id="PS50968"/>
    </source>
</evidence>
<evidence type="ECO:0000259" key="9">
    <source>
        <dbReference type="PROSITE" id="PS51826"/>
    </source>
</evidence>
<dbReference type="Gene3D" id="4.10.320.10">
    <property type="entry name" value="E3-binding domain"/>
    <property type="match status" value="1"/>
</dbReference>
<protein>
    <recommendedName>
        <fullName evidence="6">Dihydrolipoamide acetyltransferase component of pyruvate dehydrogenase complex</fullName>
        <ecNumber evidence="6">2.3.1.-</ecNumber>
    </recommendedName>
</protein>
<dbReference type="Gene3D" id="3.30.559.10">
    <property type="entry name" value="Chloramphenicol acetyltransferase-like domain"/>
    <property type="match status" value="1"/>
</dbReference>
<dbReference type="SUPFAM" id="SSF51230">
    <property type="entry name" value="Single hybrid motif"/>
    <property type="match status" value="1"/>
</dbReference>
<dbReference type="PROSITE" id="PS00189">
    <property type="entry name" value="LIPOYL"/>
    <property type="match status" value="1"/>
</dbReference>
<comment type="cofactor">
    <cofactor evidence="1 6">
        <name>(R)-lipoate</name>
        <dbReference type="ChEBI" id="CHEBI:83088"/>
    </cofactor>
</comment>
<dbReference type="Pfam" id="PF00364">
    <property type="entry name" value="Biotin_lipoyl"/>
    <property type="match status" value="1"/>
</dbReference>
<dbReference type="PROSITE" id="PS50968">
    <property type="entry name" value="BIOTINYL_LIPOYL"/>
    <property type="match status" value="1"/>
</dbReference>
<dbReference type="InterPro" id="IPR050743">
    <property type="entry name" value="2-oxoacid_DH_E2_comp"/>
</dbReference>